<gene>
    <name evidence="3" type="ordered locus">DaAHT2_0890</name>
</gene>
<name>D6Z219_DESAT</name>
<dbReference type="SUPFAM" id="SSF48452">
    <property type="entry name" value="TPR-like"/>
    <property type="match status" value="1"/>
</dbReference>
<feature type="compositionally biased region" description="Basic and acidic residues" evidence="2">
    <location>
        <begin position="175"/>
        <end position="185"/>
    </location>
</feature>
<proteinExistence type="inferred from homology"/>
<protein>
    <submittedName>
        <fullName evidence="3">Tol-pal system protein YbgF</fullName>
    </submittedName>
</protein>
<keyword evidence="4" id="KW-1185">Reference proteome</keyword>
<dbReference type="Gene3D" id="1.25.40.10">
    <property type="entry name" value="Tetratricopeptide repeat domain"/>
    <property type="match status" value="1"/>
</dbReference>
<feature type="repeat" description="TPR" evidence="1">
    <location>
        <begin position="236"/>
        <end position="269"/>
    </location>
</feature>
<dbReference type="HAMAP" id="MF_02066">
    <property type="entry name" value="CpoB"/>
    <property type="match status" value="1"/>
</dbReference>
<dbReference type="InterPro" id="IPR019734">
    <property type="entry name" value="TPR_rpt"/>
</dbReference>
<evidence type="ECO:0000256" key="2">
    <source>
        <dbReference type="SAM" id="MobiDB-lite"/>
    </source>
</evidence>
<dbReference type="PROSITE" id="PS50005">
    <property type="entry name" value="TPR"/>
    <property type="match status" value="1"/>
</dbReference>
<dbReference type="KEGG" id="dak:DaAHT2_0890"/>
<dbReference type="Pfam" id="PF13432">
    <property type="entry name" value="TPR_16"/>
    <property type="match status" value="1"/>
</dbReference>
<accession>D6Z219</accession>
<feature type="compositionally biased region" description="Low complexity" evidence="2">
    <location>
        <begin position="210"/>
        <end position="223"/>
    </location>
</feature>
<feature type="compositionally biased region" description="Polar residues" evidence="2">
    <location>
        <begin position="190"/>
        <end position="203"/>
    </location>
</feature>
<dbReference type="STRING" id="589865.DaAHT2_0890"/>
<organism evidence="3 4">
    <name type="scientific">Desulfurivibrio alkaliphilus (strain DSM 19089 / UNIQEM U267 / AHT2)</name>
    <dbReference type="NCBI Taxonomy" id="589865"/>
    <lineage>
        <taxon>Bacteria</taxon>
        <taxon>Pseudomonadati</taxon>
        <taxon>Thermodesulfobacteriota</taxon>
        <taxon>Desulfobulbia</taxon>
        <taxon>Desulfobulbales</taxon>
        <taxon>Desulfobulbaceae</taxon>
        <taxon>Desulfurivibrio</taxon>
    </lineage>
</organism>
<sequence length="357" mass="40946">MKKTMISYALLLGMSPFLVQCIATEQDLRGLEMRTRVMDDRIHELERLNETVRGQATSQARLGNELENLGNRQLQHEGRMEEVEHRLQLFKEEFHNNQQATSIRLDNIDITLQEIQRRLDDNDQHLADSLAELTGSLQALKEQQERNQRQLQELKEELAREAARRAEAAQQAAEQARREAEERARRQPTAAPSGTPRQITPENVKQKVGEAPVVAPTTPAARPSRPEPAPTPAPAEDDYYSQGLRQLERNNYREAYTAFARYLEEEPRGENAADARFRLGESLFGQQEYELAILEYQKVIADFSGHDRVPAAMLRQGVAFEELREPATAAIIYERLIGEFPNRREAQQARERLEKIN</sequence>
<dbReference type="InParanoid" id="D6Z219"/>
<dbReference type="Proteomes" id="UP000001508">
    <property type="component" value="Chromosome"/>
</dbReference>
<dbReference type="InterPro" id="IPR014162">
    <property type="entry name" value="CpoB_C"/>
</dbReference>
<evidence type="ECO:0000256" key="1">
    <source>
        <dbReference type="PROSITE-ProRule" id="PRU00339"/>
    </source>
</evidence>
<dbReference type="GO" id="GO:0051301">
    <property type="term" value="P:cell division"/>
    <property type="evidence" value="ECO:0007669"/>
    <property type="project" value="InterPro"/>
</dbReference>
<dbReference type="AlphaFoldDB" id="D6Z219"/>
<dbReference type="Pfam" id="PF13174">
    <property type="entry name" value="TPR_6"/>
    <property type="match status" value="1"/>
</dbReference>
<reference evidence="4" key="1">
    <citation type="submission" date="2010-02" db="EMBL/GenBank/DDBJ databases">
        <title>Complete sequence of Desulfurivibrio alkaliphilus AHT2.</title>
        <authorList>
            <consortium name="US DOE Joint Genome Institute"/>
            <person name="Pitluck S."/>
            <person name="Chertkov O."/>
            <person name="Detter J.C."/>
            <person name="Han C."/>
            <person name="Tapia R."/>
            <person name="Larimer F."/>
            <person name="Land M."/>
            <person name="Hauser L."/>
            <person name="Kyrpides N."/>
            <person name="Mikhailova N."/>
            <person name="Sorokin D.Y."/>
            <person name="Muyzer G."/>
            <person name="Woyke T."/>
        </authorList>
    </citation>
    <scope>NUCLEOTIDE SEQUENCE [LARGE SCALE GENOMIC DNA]</scope>
    <source>
        <strain evidence="4">DSM 19089 / UNIQEM U267 / AHT2</strain>
    </source>
</reference>
<dbReference type="RefSeq" id="WP_013163124.1">
    <property type="nucleotide sequence ID" value="NC_014216.1"/>
</dbReference>
<feature type="region of interest" description="Disordered" evidence="2">
    <location>
        <begin position="162"/>
        <end position="238"/>
    </location>
</feature>
<dbReference type="eggNOG" id="COG1729">
    <property type="taxonomic scope" value="Bacteria"/>
</dbReference>
<dbReference type="EMBL" id="CP001940">
    <property type="protein sequence ID" value="ADH85594.1"/>
    <property type="molecule type" value="Genomic_DNA"/>
</dbReference>
<dbReference type="InterPro" id="IPR034706">
    <property type="entry name" value="CpoB"/>
</dbReference>
<dbReference type="OrthoDB" id="13540at2"/>
<dbReference type="HOGENOM" id="CLU_062187_0_0_7"/>
<evidence type="ECO:0000313" key="4">
    <source>
        <dbReference type="Proteomes" id="UP000001508"/>
    </source>
</evidence>
<dbReference type="InterPro" id="IPR011990">
    <property type="entry name" value="TPR-like_helical_dom_sf"/>
</dbReference>
<dbReference type="NCBIfam" id="TIGR02795">
    <property type="entry name" value="tol_pal_ybgF"/>
    <property type="match status" value="1"/>
</dbReference>
<evidence type="ECO:0000313" key="3">
    <source>
        <dbReference type="EMBL" id="ADH85594.1"/>
    </source>
</evidence>
<keyword evidence="1" id="KW-0802">TPR repeat</keyword>